<feature type="region of interest" description="Disordered" evidence="9">
    <location>
        <begin position="104"/>
        <end position="186"/>
    </location>
</feature>
<keyword evidence="11" id="KW-1185">Reference proteome</keyword>
<dbReference type="GO" id="GO:0006357">
    <property type="term" value="P:regulation of transcription by RNA polymerase II"/>
    <property type="evidence" value="ECO:0007669"/>
    <property type="project" value="InterPro"/>
</dbReference>
<dbReference type="GO" id="GO:0016592">
    <property type="term" value="C:mediator complex"/>
    <property type="evidence" value="ECO:0007669"/>
    <property type="project" value="InterPro"/>
</dbReference>
<keyword evidence="5" id="KW-0010">Activator</keyword>
<evidence type="ECO:0000256" key="6">
    <source>
        <dbReference type="ARBA" id="ARBA00023163"/>
    </source>
</evidence>
<dbReference type="InterPro" id="IPR013942">
    <property type="entry name" value="Mediator_Med19_fun"/>
</dbReference>
<dbReference type="GO" id="GO:0003712">
    <property type="term" value="F:transcription coregulator activity"/>
    <property type="evidence" value="ECO:0007669"/>
    <property type="project" value="InterPro"/>
</dbReference>
<evidence type="ECO:0000313" key="10">
    <source>
        <dbReference type="EMBL" id="KAG2208135.1"/>
    </source>
</evidence>
<keyword evidence="6" id="KW-0804">Transcription</keyword>
<feature type="compositionally biased region" description="Basic residues" evidence="9">
    <location>
        <begin position="144"/>
        <end position="154"/>
    </location>
</feature>
<comment type="subcellular location">
    <subcellularLocation>
        <location evidence="1">Nucleus</location>
    </subcellularLocation>
</comment>
<evidence type="ECO:0000256" key="8">
    <source>
        <dbReference type="ARBA" id="ARBA00032018"/>
    </source>
</evidence>
<gene>
    <name evidence="10" type="ORF">INT47_010497</name>
</gene>
<keyword evidence="4" id="KW-0805">Transcription regulation</keyword>
<dbReference type="OrthoDB" id="2160599at2759"/>
<feature type="compositionally biased region" description="Basic residues" evidence="9">
    <location>
        <begin position="164"/>
        <end position="176"/>
    </location>
</feature>
<keyword evidence="7" id="KW-0539">Nucleus</keyword>
<evidence type="ECO:0000256" key="2">
    <source>
        <dbReference type="ARBA" id="ARBA00009259"/>
    </source>
</evidence>
<proteinExistence type="inferred from homology"/>
<protein>
    <recommendedName>
        <fullName evidence="3">Mediator of RNA polymerase II transcription subunit 19</fullName>
    </recommendedName>
    <alternativeName>
        <fullName evidence="8">Mediator complex subunit 19</fullName>
    </alternativeName>
</protein>
<reference evidence="10" key="1">
    <citation type="submission" date="2020-12" db="EMBL/GenBank/DDBJ databases">
        <title>Metabolic potential, ecology and presence of endohyphal bacteria is reflected in genomic diversity of Mucoromycotina.</title>
        <authorList>
            <person name="Muszewska A."/>
            <person name="Okrasinska A."/>
            <person name="Steczkiewicz K."/>
            <person name="Drgas O."/>
            <person name="Orlowska M."/>
            <person name="Perlinska-Lenart U."/>
            <person name="Aleksandrzak-Piekarczyk T."/>
            <person name="Szatraj K."/>
            <person name="Zielenkiewicz U."/>
            <person name="Pilsyk S."/>
            <person name="Malc E."/>
            <person name="Mieczkowski P."/>
            <person name="Kruszewska J.S."/>
            <person name="Biernat P."/>
            <person name="Pawlowska J."/>
        </authorList>
    </citation>
    <scope>NUCLEOTIDE SEQUENCE</scope>
    <source>
        <strain evidence="10">WA0000017839</strain>
    </source>
</reference>
<dbReference type="PANTHER" id="PTHR28270:SF1">
    <property type="entry name" value="MEDIATOR OF RNA POLYMERASE II TRANSCRIPTION SUBUNIT 19"/>
    <property type="match status" value="1"/>
</dbReference>
<sequence>MTTTERKKPTLTGSQDLLAYFNLIPIYNRVVKPFPPPDRAAGLDHSLFPYISDLPGRTDVEHDGYLLNLLRDPQAVETGPEIRPLDTETLKDAFSLKEGPVPGFDASVLGTDDGGNGNGSSSNSNHYMLDKHQYITNEMDGEKKHKKKKKKRKHGHEDEEHSHGDHKKKKKKKKDRERRDESLIID</sequence>
<dbReference type="Pfam" id="PF10278">
    <property type="entry name" value="Med19"/>
    <property type="match status" value="1"/>
</dbReference>
<dbReference type="PANTHER" id="PTHR28270">
    <property type="entry name" value="MEDIATOR OF RNA POLYMERASE II TRANSCRIPTION SUBUNIT 19"/>
    <property type="match status" value="1"/>
</dbReference>
<evidence type="ECO:0000256" key="9">
    <source>
        <dbReference type="SAM" id="MobiDB-lite"/>
    </source>
</evidence>
<accession>A0A8H7RCU3</accession>
<evidence type="ECO:0000256" key="5">
    <source>
        <dbReference type="ARBA" id="ARBA00023159"/>
    </source>
</evidence>
<dbReference type="InterPro" id="IPR019403">
    <property type="entry name" value="Mediator_Med19_met"/>
</dbReference>
<comment type="similarity">
    <text evidence="2">Belongs to the Mediator complex subunit 19 family.</text>
</comment>
<evidence type="ECO:0000313" key="11">
    <source>
        <dbReference type="Proteomes" id="UP000603453"/>
    </source>
</evidence>
<evidence type="ECO:0000256" key="1">
    <source>
        <dbReference type="ARBA" id="ARBA00004123"/>
    </source>
</evidence>
<evidence type="ECO:0000256" key="7">
    <source>
        <dbReference type="ARBA" id="ARBA00023242"/>
    </source>
</evidence>
<dbReference type="Proteomes" id="UP000603453">
    <property type="component" value="Unassembled WGS sequence"/>
</dbReference>
<dbReference type="AlphaFoldDB" id="A0A8H7RCU3"/>
<dbReference type="GO" id="GO:0070847">
    <property type="term" value="C:core mediator complex"/>
    <property type="evidence" value="ECO:0007669"/>
    <property type="project" value="TreeGrafter"/>
</dbReference>
<name>A0A8H7RCU3_9FUNG</name>
<comment type="caution">
    <text evidence="10">The sequence shown here is derived from an EMBL/GenBank/DDBJ whole genome shotgun (WGS) entry which is preliminary data.</text>
</comment>
<organism evidence="10 11">
    <name type="scientific">Mucor saturninus</name>
    <dbReference type="NCBI Taxonomy" id="64648"/>
    <lineage>
        <taxon>Eukaryota</taxon>
        <taxon>Fungi</taxon>
        <taxon>Fungi incertae sedis</taxon>
        <taxon>Mucoromycota</taxon>
        <taxon>Mucoromycotina</taxon>
        <taxon>Mucoromycetes</taxon>
        <taxon>Mucorales</taxon>
        <taxon>Mucorineae</taxon>
        <taxon>Mucoraceae</taxon>
        <taxon>Mucor</taxon>
    </lineage>
</organism>
<feature type="compositionally biased region" description="Basic and acidic residues" evidence="9">
    <location>
        <begin position="177"/>
        <end position="186"/>
    </location>
</feature>
<dbReference type="EMBL" id="JAEPRD010000021">
    <property type="protein sequence ID" value="KAG2208135.1"/>
    <property type="molecule type" value="Genomic_DNA"/>
</dbReference>
<evidence type="ECO:0000256" key="4">
    <source>
        <dbReference type="ARBA" id="ARBA00023015"/>
    </source>
</evidence>
<evidence type="ECO:0000256" key="3">
    <source>
        <dbReference type="ARBA" id="ARBA00019615"/>
    </source>
</evidence>